<protein>
    <submittedName>
        <fullName evidence="1">Uncharacterized protein</fullName>
    </submittedName>
</protein>
<organism evidence="1">
    <name type="scientific">marine metagenome</name>
    <dbReference type="NCBI Taxonomy" id="408172"/>
    <lineage>
        <taxon>unclassified sequences</taxon>
        <taxon>metagenomes</taxon>
        <taxon>ecological metagenomes</taxon>
    </lineage>
</organism>
<reference evidence="1" key="1">
    <citation type="submission" date="2018-05" db="EMBL/GenBank/DDBJ databases">
        <authorList>
            <person name="Lanie J.A."/>
            <person name="Ng W.-L."/>
            <person name="Kazmierczak K.M."/>
            <person name="Andrzejewski T.M."/>
            <person name="Davidsen T.M."/>
            <person name="Wayne K.J."/>
            <person name="Tettelin H."/>
            <person name="Glass J.I."/>
            <person name="Rusch D."/>
            <person name="Podicherti R."/>
            <person name="Tsui H.-C.T."/>
            <person name="Winkler M.E."/>
        </authorList>
    </citation>
    <scope>NUCLEOTIDE SEQUENCE</scope>
</reference>
<name>A0A382GN20_9ZZZZ</name>
<sequence length="28" mass="3153">MPEKTSNKIETNLSANKLYDQIEVSLGE</sequence>
<gene>
    <name evidence="1" type="ORF">METZ01_LOCUS228867</name>
</gene>
<dbReference type="EMBL" id="UINC01056229">
    <property type="protein sequence ID" value="SVB76013.1"/>
    <property type="molecule type" value="Genomic_DNA"/>
</dbReference>
<proteinExistence type="predicted"/>
<evidence type="ECO:0000313" key="1">
    <source>
        <dbReference type="EMBL" id="SVB76013.1"/>
    </source>
</evidence>
<accession>A0A382GN20</accession>
<dbReference type="AlphaFoldDB" id="A0A382GN20"/>
<feature type="non-terminal residue" evidence="1">
    <location>
        <position position="28"/>
    </location>
</feature>